<dbReference type="OrthoDB" id="2499658at2759"/>
<feature type="region of interest" description="Disordered" evidence="1">
    <location>
        <begin position="402"/>
        <end position="430"/>
    </location>
</feature>
<dbReference type="VEuPathDB" id="FungiDB:AB675_4354"/>
<feature type="compositionally biased region" description="Polar residues" evidence="1">
    <location>
        <begin position="321"/>
        <end position="335"/>
    </location>
</feature>
<name>A0A0N0NJ27_9EURO</name>
<feature type="domain" description="Integrase zinc-binding" evidence="2">
    <location>
        <begin position="242"/>
        <end position="291"/>
    </location>
</feature>
<keyword evidence="4" id="KW-1185">Reference proteome</keyword>
<proteinExistence type="predicted"/>
<dbReference type="InterPro" id="IPR041588">
    <property type="entry name" value="Integrase_H2C2"/>
</dbReference>
<comment type="caution">
    <text evidence="3">The sequence shown here is derived from an EMBL/GenBank/DDBJ whole genome shotgun (WGS) entry which is preliminary data.</text>
</comment>
<sequence>MAEYAPGTSGQDRNSTFSNPSLISPHYTNGNGVNYFHPQFPPAHPPYSGAVPYTSYPAHYMLNTHASNPMYNAGMQYQLAPPSRSYAQSRTLSYPPSTGYHTTTLPTQRLHAPSQHRLAYAGEIGLGSVDIEAQDSVNEATALSEPILPVLEGYPVAKDFDQIVQLYVDELSPKKRDKALITARRARNIRTVLMDTKTTSVESAQFRFWVKKMFSLEQIGPAGTPKSICHSNKPVAVREKLFKILTRAHKACQHGGRDKTSLQVRRVYSWVPKELISRFVKACPTCRIRRPSRGEDVEMAGCDDGNLSDDDCPSPSSPDSRLTSVPSSKRGSASNGMPGFSATFAKQNRWMTDLPETKLKTDYYDTKPKHEYYDTMNYAQHDNHHEHYNSNRISQQLSNMSFSSASDHTSPTTGYPSSNVRTTSSNWHTNPAYSAYSVKADRHGEHIKQEHRM</sequence>
<gene>
    <name evidence="3" type="ORF">AB675_4354</name>
</gene>
<feature type="compositionally biased region" description="Polar residues" evidence="1">
    <location>
        <begin position="8"/>
        <end position="24"/>
    </location>
</feature>
<evidence type="ECO:0000313" key="3">
    <source>
        <dbReference type="EMBL" id="KPI36501.1"/>
    </source>
</evidence>
<evidence type="ECO:0000256" key="1">
    <source>
        <dbReference type="SAM" id="MobiDB-lite"/>
    </source>
</evidence>
<accession>A0A0N0NJ27</accession>
<protein>
    <recommendedName>
        <fullName evidence="2">Integrase zinc-binding domain-containing protein</fullName>
    </recommendedName>
</protein>
<dbReference type="Proteomes" id="UP000038010">
    <property type="component" value="Unassembled WGS sequence"/>
</dbReference>
<feature type="region of interest" description="Disordered" evidence="1">
    <location>
        <begin position="297"/>
        <end position="340"/>
    </location>
</feature>
<feature type="region of interest" description="Disordered" evidence="1">
    <location>
        <begin position="1"/>
        <end position="24"/>
    </location>
</feature>
<evidence type="ECO:0000313" key="4">
    <source>
        <dbReference type="Proteomes" id="UP000038010"/>
    </source>
</evidence>
<dbReference type="RefSeq" id="XP_017996464.1">
    <property type="nucleotide sequence ID" value="XM_018144486.1"/>
</dbReference>
<dbReference type="GeneID" id="28736366"/>
<dbReference type="EMBL" id="LFJN01000030">
    <property type="protein sequence ID" value="KPI36501.1"/>
    <property type="molecule type" value="Genomic_DNA"/>
</dbReference>
<evidence type="ECO:0000259" key="2">
    <source>
        <dbReference type="Pfam" id="PF17921"/>
    </source>
</evidence>
<dbReference type="AlphaFoldDB" id="A0A0N0NJ27"/>
<dbReference type="Pfam" id="PF17921">
    <property type="entry name" value="Integrase_H2C2"/>
    <property type="match status" value="1"/>
</dbReference>
<organism evidence="3 4">
    <name type="scientific">Cyphellophora attinorum</name>
    <dbReference type="NCBI Taxonomy" id="1664694"/>
    <lineage>
        <taxon>Eukaryota</taxon>
        <taxon>Fungi</taxon>
        <taxon>Dikarya</taxon>
        <taxon>Ascomycota</taxon>
        <taxon>Pezizomycotina</taxon>
        <taxon>Eurotiomycetes</taxon>
        <taxon>Chaetothyriomycetidae</taxon>
        <taxon>Chaetothyriales</taxon>
        <taxon>Cyphellophoraceae</taxon>
        <taxon>Cyphellophora</taxon>
    </lineage>
</organism>
<dbReference type="STRING" id="1664694.A0A0N0NJ27"/>
<reference evidence="3 4" key="1">
    <citation type="submission" date="2015-06" db="EMBL/GenBank/DDBJ databases">
        <title>Draft genome of the ant-associated black yeast Phialophora attae CBS 131958.</title>
        <authorList>
            <person name="Moreno L.F."/>
            <person name="Stielow B.J."/>
            <person name="de Hoog S."/>
            <person name="Vicente V.A."/>
            <person name="Weiss V.A."/>
            <person name="de Vries M."/>
            <person name="Cruz L.M."/>
            <person name="Souza E.M."/>
        </authorList>
    </citation>
    <scope>NUCLEOTIDE SEQUENCE [LARGE SCALE GENOMIC DNA]</scope>
    <source>
        <strain evidence="3 4">CBS 131958</strain>
    </source>
</reference>